<evidence type="ECO:0000259" key="1">
    <source>
        <dbReference type="Pfam" id="PF11955"/>
    </source>
</evidence>
<reference evidence="2 3" key="1">
    <citation type="journal article" date="2018" name="Mol. Plant">
        <title>The genome of Artemisia annua provides insight into the evolution of Asteraceae family and artemisinin biosynthesis.</title>
        <authorList>
            <person name="Shen Q."/>
            <person name="Zhang L."/>
            <person name="Liao Z."/>
            <person name="Wang S."/>
            <person name="Yan T."/>
            <person name="Shi P."/>
            <person name="Liu M."/>
            <person name="Fu X."/>
            <person name="Pan Q."/>
            <person name="Wang Y."/>
            <person name="Lv Z."/>
            <person name="Lu X."/>
            <person name="Zhang F."/>
            <person name="Jiang W."/>
            <person name="Ma Y."/>
            <person name="Chen M."/>
            <person name="Hao X."/>
            <person name="Li L."/>
            <person name="Tang Y."/>
            <person name="Lv G."/>
            <person name="Zhou Y."/>
            <person name="Sun X."/>
            <person name="Brodelius P.E."/>
            <person name="Rose J.K.C."/>
            <person name="Tang K."/>
        </authorList>
    </citation>
    <scope>NUCLEOTIDE SEQUENCE [LARGE SCALE GENOMIC DNA]</scope>
    <source>
        <strain evidence="3">cv. Huhao1</strain>
        <tissue evidence="2">Leaf</tissue>
    </source>
</reference>
<dbReference type="EMBL" id="PKPP01006350">
    <property type="protein sequence ID" value="PWA56795.1"/>
    <property type="molecule type" value="Genomic_DNA"/>
</dbReference>
<dbReference type="InterPro" id="IPR021099">
    <property type="entry name" value="PORR_domain"/>
</dbReference>
<name>A0A2U1M6A8_ARTAN</name>
<dbReference type="Proteomes" id="UP000245207">
    <property type="component" value="Unassembled WGS sequence"/>
</dbReference>
<feature type="domain" description="PORR" evidence="1">
    <location>
        <begin position="5"/>
        <end position="74"/>
    </location>
</feature>
<dbReference type="Pfam" id="PF11955">
    <property type="entry name" value="PORR"/>
    <property type="match status" value="1"/>
</dbReference>
<dbReference type="OrthoDB" id="1854109at2759"/>
<organism evidence="2 3">
    <name type="scientific">Artemisia annua</name>
    <name type="common">Sweet wormwood</name>
    <dbReference type="NCBI Taxonomy" id="35608"/>
    <lineage>
        <taxon>Eukaryota</taxon>
        <taxon>Viridiplantae</taxon>
        <taxon>Streptophyta</taxon>
        <taxon>Embryophyta</taxon>
        <taxon>Tracheophyta</taxon>
        <taxon>Spermatophyta</taxon>
        <taxon>Magnoliopsida</taxon>
        <taxon>eudicotyledons</taxon>
        <taxon>Gunneridae</taxon>
        <taxon>Pentapetalae</taxon>
        <taxon>asterids</taxon>
        <taxon>campanulids</taxon>
        <taxon>Asterales</taxon>
        <taxon>Asteraceae</taxon>
        <taxon>Asteroideae</taxon>
        <taxon>Anthemideae</taxon>
        <taxon>Artemisiinae</taxon>
        <taxon>Artemisia</taxon>
    </lineage>
</organism>
<comment type="caution">
    <text evidence="2">The sequence shown here is derived from an EMBL/GenBank/DDBJ whole genome shotgun (WGS) entry which is preliminary data.</text>
</comment>
<keyword evidence="3" id="KW-1185">Reference proteome</keyword>
<sequence length="110" mass="13192">MMFLVDMQEPVVVERLAKLLMMVSNQRLNLSKLYEVGRSLGLPDDYLIRIIPEYLDIFRVISYSGRKSSMEIERIKWECGTKTWQFPPLRKWLKRRVPIHRSHVRYPQLG</sequence>
<dbReference type="STRING" id="35608.A0A2U1M6A8"/>
<accession>A0A2U1M6A8</accession>
<dbReference type="InterPro" id="IPR045040">
    <property type="entry name" value="PORR_fam"/>
</dbReference>
<dbReference type="GO" id="GO:0003723">
    <property type="term" value="F:RNA binding"/>
    <property type="evidence" value="ECO:0007669"/>
    <property type="project" value="InterPro"/>
</dbReference>
<evidence type="ECO:0000313" key="3">
    <source>
        <dbReference type="Proteomes" id="UP000245207"/>
    </source>
</evidence>
<dbReference type="GO" id="GO:0016787">
    <property type="term" value="F:hydrolase activity"/>
    <property type="evidence" value="ECO:0007669"/>
    <property type="project" value="UniProtKB-KW"/>
</dbReference>
<evidence type="ECO:0000313" key="2">
    <source>
        <dbReference type="EMBL" id="PWA56795.1"/>
    </source>
</evidence>
<keyword evidence="2" id="KW-0378">Hydrolase</keyword>
<dbReference type="PANTHER" id="PTHR31476">
    <property type="entry name" value="PROTEIN WHAT'S THIS FACTOR 1 HOMOLOG, CHLOROPLASTIC"/>
    <property type="match status" value="1"/>
</dbReference>
<dbReference type="PANTHER" id="PTHR31476:SF5">
    <property type="entry name" value="UBIQUITIN CARBOXYL-TERMINAL HYDROLASE FAMILY PROTEIN"/>
    <property type="match status" value="1"/>
</dbReference>
<protein>
    <submittedName>
        <fullName evidence="2">Ubiquitin carboxyl-terminal hydrolase family protein</fullName>
    </submittedName>
</protein>
<proteinExistence type="predicted"/>
<gene>
    <name evidence="2" type="ORF">CTI12_AA415140</name>
</gene>
<dbReference type="AlphaFoldDB" id="A0A2U1M6A8"/>